<comment type="caution">
    <text evidence="2">The sequence shown here is derived from an EMBL/GenBank/DDBJ whole genome shotgun (WGS) entry which is preliminary data.</text>
</comment>
<dbReference type="Pfam" id="PF24626">
    <property type="entry name" value="SH3_Tf2-1"/>
    <property type="match status" value="1"/>
</dbReference>
<organism evidence="2 3">
    <name type="scientific">Austropuccinia psidii MF-1</name>
    <dbReference type="NCBI Taxonomy" id="1389203"/>
    <lineage>
        <taxon>Eukaryota</taxon>
        <taxon>Fungi</taxon>
        <taxon>Dikarya</taxon>
        <taxon>Basidiomycota</taxon>
        <taxon>Pucciniomycotina</taxon>
        <taxon>Pucciniomycetes</taxon>
        <taxon>Pucciniales</taxon>
        <taxon>Sphaerophragmiaceae</taxon>
        <taxon>Austropuccinia</taxon>
    </lineage>
</organism>
<dbReference type="EMBL" id="AVOT02001734">
    <property type="protein sequence ID" value="MBW0467963.1"/>
    <property type="molecule type" value="Genomic_DNA"/>
</dbReference>
<evidence type="ECO:0000313" key="3">
    <source>
        <dbReference type="Proteomes" id="UP000765509"/>
    </source>
</evidence>
<reference evidence="2" key="1">
    <citation type="submission" date="2021-03" db="EMBL/GenBank/DDBJ databases">
        <title>Draft genome sequence of rust myrtle Austropuccinia psidii MF-1, a brazilian biotype.</title>
        <authorList>
            <person name="Quecine M.C."/>
            <person name="Pachon D.M.R."/>
            <person name="Bonatelli M.L."/>
            <person name="Correr F.H."/>
            <person name="Franceschini L.M."/>
            <person name="Leite T.F."/>
            <person name="Margarido G.R.A."/>
            <person name="Almeida C.A."/>
            <person name="Ferrarezi J.A."/>
            <person name="Labate C.A."/>
        </authorList>
    </citation>
    <scope>NUCLEOTIDE SEQUENCE</scope>
    <source>
        <strain evidence="2">MF-1</strain>
    </source>
</reference>
<evidence type="ECO:0000259" key="1">
    <source>
        <dbReference type="Pfam" id="PF24626"/>
    </source>
</evidence>
<sequence>MLEKGWNPRLCYDTLQKDLVDIHSTASNFKLMLDKTRHHPDRCMQDSSNYSKERWDKSHKLPDFKIGDLVLVSTLNFNNIKLPKKLKDSFAGPFMIKVLHRPNAVRLELTGELMNKHQTFPVSLINPYS</sequence>
<name>A0A9Q3GHT8_9BASI</name>
<protein>
    <recommendedName>
        <fullName evidence="1">Tf2-1-like SH3-like domain-containing protein</fullName>
    </recommendedName>
</protein>
<evidence type="ECO:0000313" key="2">
    <source>
        <dbReference type="EMBL" id="MBW0467963.1"/>
    </source>
</evidence>
<keyword evidence="3" id="KW-1185">Reference proteome</keyword>
<accession>A0A9Q3GHT8</accession>
<gene>
    <name evidence="2" type="ORF">O181_007678</name>
</gene>
<dbReference type="OrthoDB" id="3929326at2759"/>
<feature type="domain" description="Tf2-1-like SH3-like" evidence="1">
    <location>
        <begin position="67"/>
        <end position="128"/>
    </location>
</feature>
<dbReference type="Proteomes" id="UP000765509">
    <property type="component" value="Unassembled WGS sequence"/>
</dbReference>
<proteinExistence type="predicted"/>
<dbReference type="AlphaFoldDB" id="A0A9Q3GHT8"/>
<dbReference type="InterPro" id="IPR056924">
    <property type="entry name" value="SH3_Tf2-1"/>
</dbReference>